<dbReference type="AlphaFoldDB" id="A0A4Q9H4B9"/>
<proteinExistence type="predicted"/>
<gene>
    <name evidence="1" type="ORF">EYS42_09500</name>
</gene>
<keyword evidence="2" id="KW-1185">Reference proteome</keyword>
<organism evidence="1 2">
    <name type="scientific">Aquabacterium lacunae</name>
    <dbReference type="NCBI Taxonomy" id="2528630"/>
    <lineage>
        <taxon>Bacteria</taxon>
        <taxon>Pseudomonadati</taxon>
        <taxon>Pseudomonadota</taxon>
        <taxon>Betaproteobacteria</taxon>
        <taxon>Burkholderiales</taxon>
        <taxon>Aquabacterium</taxon>
    </lineage>
</organism>
<protein>
    <submittedName>
        <fullName evidence="1">Prepilin-type N-terminal cleavage/methylation domain-containing protein</fullName>
    </submittedName>
</protein>
<dbReference type="NCBIfam" id="TIGR02532">
    <property type="entry name" value="IV_pilin_GFxxxE"/>
    <property type="match status" value="1"/>
</dbReference>
<evidence type="ECO:0000313" key="2">
    <source>
        <dbReference type="Proteomes" id="UP000292120"/>
    </source>
</evidence>
<accession>A0A4Q9H4B9</accession>
<evidence type="ECO:0000313" key="1">
    <source>
        <dbReference type="EMBL" id="TBO31456.1"/>
    </source>
</evidence>
<dbReference type="OrthoDB" id="9788802at2"/>
<dbReference type="RefSeq" id="WP_130967910.1">
    <property type="nucleotide sequence ID" value="NZ_SIXI01000003.1"/>
</dbReference>
<sequence length="294" mass="31288">MRRARGFTMVEMVVVIVVTAFLAVTVAIVVKPTVGSYVGVRTRAELIDQADLALRRMVRDVRMGVPNSIRMPGGQQCFEVVPFLTSGRYRRGPDTVNDDPPGCSTPSSTCSAPLDTTTVTTVFDVLNPLSPMAAVGDEVVINNQSANDIYEGSNRSAITGITTPAATQGMYRFTVSPKQFPYGYDGGRFQVVPGNQKAVFYVCSGADGTVDANGDGKGKLYRLKNYGFNAAYPSACPSVVGADVLASKVKRCTFTYDPNKGATQQSGYLSILIEVSRGGETTLLNAGAHVSNVP</sequence>
<dbReference type="Pfam" id="PF07963">
    <property type="entry name" value="N_methyl"/>
    <property type="match status" value="1"/>
</dbReference>
<dbReference type="EMBL" id="SIXI01000003">
    <property type="protein sequence ID" value="TBO31456.1"/>
    <property type="molecule type" value="Genomic_DNA"/>
</dbReference>
<reference evidence="1 2" key="1">
    <citation type="submission" date="2019-02" db="EMBL/GenBank/DDBJ databases">
        <title>Aquabacterium sp. strain KMB7.</title>
        <authorList>
            <person name="Chen W.-M."/>
        </authorList>
    </citation>
    <scope>NUCLEOTIDE SEQUENCE [LARGE SCALE GENOMIC DNA]</scope>
    <source>
        <strain evidence="1 2">KMB7</strain>
    </source>
</reference>
<comment type="caution">
    <text evidence="1">The sequence shown here is derived from an EMBL/GenBank/DDBJ whole genome shotgun (WGS) entry which is preliminary data.</text>
</comment>
<dbReference type="Proteomes" id="UP000292120">
    <property type="component" value="Unassembled WGS sequence"/>
</dbReference>
<name>A0A4Q9H4B9_9BURK</name>
<dbReference type="InterPro" id="IPR012902">
    <property type="entry name" value="N_methyl_site"/>
</dbReference>